<comment type="caution">
    <text evidence="2">The sequence shown here is derived from an EMBL/GenBank/DDBJ whole genome shotgun (WGS) entry which is preliminary data.</text>
</comment>
<proteinExistence type="predicted"/>
<keyword evidence="3" id="KW-1185">Reference proteome</keyword>
<feature type="transmembrane region" description="Helical" evidence="1">
    <location>
        <begin position="111"/>
        <end position="129"/>
    </location>
</feature>
<reference evidence="2 3" key="1">
    <citation type="submission" date="2024-01" db="EMBL/GenBank/DDBJ databases">
        <title>Genome insights into Plantactinospora veratri sp. nov.</title>
        <authorList>
            <person name="Wang L."/>
        </authorList>
    </citation>
    <scope>NUCLEOTIDE SEQUENCE [LARGE SCALE GENOMIC DNA]</scope>
    <source>
        <strain evidence="2 3">NEAU-FHS4</strain>
    </source>
</reference>
<evidence type="ECO:0000313" key="2">
    <source>
        <dbReference type="EMBL" id="MEE6311284.1"/>
    </source>
</evidence>
<keyword evidence="1" id="KW-0472">Membrane</keyword>
<accession>A0ABU7SMU4</accession>
<name>A0ABU7SMU4_9ACTN</name>
<sequence>MAGRSWRLSLTFSPVAVLPTAALALLTPLMDGLDFDGGFWSWGVPLVAVYVVNAGLDWLGTGSGYSGWLSGRTGGWVKLRWLLTGVLVNVLLLAVLPRLQGLFGLDTSTGGPGTVLPAGAILGLCFFVGSRFEDVSFFFEKGGSGDPPEGVRTED</sequence>
<evidence type="ECO:0000313" key="3">
    <source>
        <dbReference type="Proteomes" id="UP001339911"/>
    </source>
</evidence>
<keyword evidence="1" id="KW-1133">Transmembrane helix</keyword>
<dbReference type="Proteomes" id="UP001339911">
    <property type="component" value="Unassembled WGS sequence"/>
</dbReference>
<organism evidence="2 3">
    <name type="scientific">Plantactinospora veratri</name>
    <dbReference type="NCBI Taxonomy" id="1436122"/>
    <lineage>
        <taxon>Bacteria</taxon>
        <taxon>Bacillati</taxon>
        <taxon>Actinomycetota</taxon>
        <taxon>Actinomycetes</taxon>
        <taxon>Micromonosporales</taxon>
        <taxon>Micromonosporaceae</taxon>
        <taxon>Plantactinospora</taxon>
    </lineage>
</organism>
<feature type="transmembrane region" description="Helical" evidence="1">
    <location>
        <begin position="40"/>
        <end position="60"/>
    </location>
</feature>
<evidence type="ECO:0008006" key="4">
    <source>
        <dbReference type="Google" id="ProtNLM"/>
    </source>
</evidence>
<evidence type="ECO:0000256" key="1">
    <source>
        <dbReference type="SAM" id="Phobius"/>
    </source>
</evidence>
<dbReference type="EMBL" id="JAZGQL010000033">
    <property type="protein sequence ID" value="MEE6311284.1"/>
    <property type="molecule type" value="Genomic_DNA"/>
</dbReference>
<dbReference type="RefSeq" id="WP_331211284.1">
    <property type="nucleotide sequence ID" value="NZ_JAZGQL010000033.1"/>
</dbReference>
<gene>
    <name evidence="2" type="ORF">V1634_31090</name>
</gene>
<protein>
    <recommendedName>
        <fullName evidence="4">Holin</fullName>
    </recommendedName>
</protein>
<keyword evidence="1" id="KW-0812">Transmembrane</keyword>
<feature type="transmembrane region" description="Helical" evidence="1">
    <location>
        <begin position="81"/>
        <end position="99"/>
    </location>
</feature>